<organism evidence="1 2">
    <name type="scientific">Catharanthus roseus</name>
    <name type="common">Madagascar periwinkle</name>
    <name type="synonym">Vinca rosea</name>
    <dbReference type="NCBI Taxonomy" id="4058"/>
    <lineage>
        <taxon>Eukaryota</taxon>
        <taxon>Viridiplantae</taxon>
        <taxon>Streptophyta</taxon>
        <taxon>Embryophyta</taxon>
        <taxon>Tracheophyta</taxon>
        <taxon>Spermatophyta</taxon>
        <taxon>Magnoliopsida</taxon>
        <taxon>eudicotyledons</taxon>
        <taxon>Gunneridae</taxon>
        <taxon>Pentapetalae</taxon>
        <taxon>asterids</taxon>
        <taxon>lamiids</taxon>
        <taxon>Gentianales</taxon>
        <taxon>Apocynaceae</taxon>
        <taxon>Rauvolfioideae</taxon>
        <taxon>Vinceae</taxon>
        <taxon>Catharanthinae</taxon>
        <taxon>Catharanthus</taxon>
    </lineage>
</organism>
<protein>
    <submittedName>
        <fullName evidence="1">Uncharacterized protein</fullName>
    </submittedName>
</protein>
<name>A0ACC0CE43_CATRO</name>
<keyword evidence="2" id="KW-1185">Reference proteome</keyword>
<sequence length="127" mass="14354">MRDGGLGNGEEHRWFYLLHRASVEEERFSKSRHLDELYKYHTGNKKGQYVDTFLEKFWTEFHEARQKAEDEAAVMDTPIPDDLQLIANILGGLSCGKLYGAGLEAAHLRAESSRVVAGLPLCCLEAE</sequence>
<evidence type="ECO:0000313" key="1">
    <source>
        <dbReference type="EMBL" id="KAI5683160.1"/>
    </source>
</evidence>
<evidence type="ECO:0000313" key="2">
    <source>
        <dbReference type="Proteomes" id="UP001060085"/>
    </source>
</evidence>
<dbReference type="EMBL" id="CM044701">
    <property type="protein sequence ID" value="KAI5683160.1"/>
    <property type="molecule type" value="Genomic_DNA"/>
</dbReference>
<comment type="caution">
    <text evidence="1">The sequence shown here is derived from an EMBL/GenBank/DDBJ whole genome shotgun (WGS) entry which is preliminary data.</text>
</comment>
<dbReference type="Proteomes" id="UP001060085">
    <property type="component" value="Linkage Group LG01"/>
</dbReference>
<accession>A0ACC0CE43</accession>
<proteinExistence type="predicted"/>
<gene>
    <name evidence="1" type="ORF">M9H77_04388</name>
</gene>
<reference evidence="2" key="1">
    <citation type="journal article" date="2023" name="Nat. Plants">
        <title>Single-cell RNA sequencing provides a high-resolution roadmap for understanding the multicellular compartmentation of specialized metabolism.</title>
        <authorList>
            <person name="Sun S."/>
            <person name="Shen X."/>
            <person name="Li Y."/>
            <person name="Li Y."/>
            <person name="Wang S."/>
            <person name="Li R."/>
            <person name="Zhang H."/>
            <person name="Shen G."/>
            <person name="Guo B."/>
            <person name="Wei J."/>
            <person name="Xu J."/>
            <person name="St-Pierre B."/>
            <person name="Chen S."/>
            <person name="Sun C."/>
        </authorList>
    </citation>
    <scope>NUCLEOTIDE SEQUENCE [LARGE SCALE GENOMIC DNA]</scope>
</reference>